<dbReference type="GO" id="GO:0003676">
    <property type="term" value="F:nucleic acid binding"/>
    <property type="evidence" value="ECO:0007669"/>
    <property type="project" value="InterPro"/>
</dbReference>
<dbReference type="GeneID" id="70188521"/>
<feature type="domain" description="RNase H type-1" evidence="1">
    <location>
        <begin position="37"/>
        <end position="148"/>
    </location>
</feature>
<accession>A0A9P8Y2I2</accession>
<dbReference type="Pfam" id="PF00075">
    <property type="entry name" value="RNase_H"/>
    <property type="match status" value="1"/>
</dbReference>
<reference evidence="2" key="1">
    <citation type="journal article" date="2021" name="Nat. Commun.">
        <title>Genetic determinants of endophytism in the Arabidopsis root mycobiome.</title>
        <authorList>
            <person name="Mesny F."/>
            <person name="Miyauchi S."/>
            <person name="Thiergart T."/>
            <person name="Pickel B."/>
            <person name="Atanasova L."/>
            <person name="Karlsson M."/>
            <person name="Huettel B."/>
            <person name="Barry K.W."/>
            <person name="Haridas S."/>
            <person name="Chen C."/>
            <person name="Bauer D."/>
            <person name="Andreopoulos W."/>
            <person name="Pangilinan J."/>
            <person name="LaButti K."/>
            <person name="Riley R."/>
            <person name="Lipzen A."/>
            <person name="Clum A."/>
            <person name="Drula E."/>
            <person name="Henrissat B."/>
            <person name="Kohler A."/>
            <person name="Grigoriev I.V."/>
            <person name="Martin F.M."/>
            <person name="Hacquard S."/>
        </authorList>
    </citation>
    <scope>NUCLEOTIDE SEQUENCE</scope>
    <source>
        <strain evidence="2">MPI-CAGE-CH-0230</strain>
    </source>
</reference>
<dbReference type="AlphaFoldDB" id="A0A9P8Y2I2"/>
<dbReference type="InterPro" id="IPR012337">
    <property type="entry name" value="RNaseH-like_sf"/>
</dbReference>
<evidence type="ECO:0000313" key="3">
    <source>
        <dbReference type="Proteomes" id="UP000756346"/>
    </source>
</evidence>
<dbReference type="Gene3D" id="3.30.420.10">
    <property type="entry name" value="Ribonuclease H-like superfamily/Ribonuclease H"/>
    <property type="match status" value="1"/>
</dbReference>
<keyword evidence="3" id="KW-1185">Reference proteome</keyword>
<dbReference type="GO" id="GO:0004523">
    <property type="term" value="F:RNA-DNA hybrid ribonuclease activity"/>
    <property type="evidence" value="ECO:0007669"/>
    <property type="project" value="InterPro"/>
</dbReference>
<organism evidence="2 3">
    <name type="scientific">Microdochium trichocladiopsis</name>
    <dbReference type="NCBI Taxonomy" id="1682393"/>
    <lineage>
        <taxon>Eukaryota</taxon>
        <taxon>Fungi</taxon>
        <taxon>Dikarya</taxon>
        <taxon>Ascomycota</taxon>
        <taxon>Pezizomycotina</taxon>
        <taxon>Sordariomycetes</taxon>
        <taxon>Xylariomycetidae</taxon>
        <taxon>Xylariales</taxon>
        <taxon>Microdochiaceae</taxon>
        <taxon>Microdochium</taxon>
    </lineage>
</organism>
<dbReference type="SUPFAM" id="SSF53098">
    <property type="entry name" value="Ribonuclease H-like"/>
    <property type="match status" value="1"/>
</dbReference>
<evidence type="ECO:0000259" key="1">
    <source>
        <dbReference type="Pfam" id="PF00075"/>
    </source>
</evidence>
<protein>
    <recommendedName>
        <fullName evidence="1">RNase H type-1 domain-containing protein</fullName>
    </recommendedName>
</protein>
<sequence length="213" mass="24179">MANPERLLFRVYGMVQTLGRPGVDGALGCCAATIGNNLEEGEYEAVELTIGERPTYDRAEIIAVSIALQWALRIIGEADTPRGAKKRDDNDVNKKRDFEITIYTDSRYAIMAMNYWMPHWMKDGKFVPRNSNHTPVRNKDLFQDIADIRDEILKLANVTFMYEQVPRAEVQKAYEICYGNLDEQMKDQELGKPRVYSGADTSLIDGDSGMNRS</sequence>
<gene>
    <name evidence="2" type="ORF">B0I36DRAFT_364498</name>
</gene>
<dbReference type="Proteomes" id="UP000756346">
    <property type="component" value="Unassembled WGS sequence"/>
</dbReference>
<comment type="caution">
    <text evidence="2">The sequence shown here is derived from an EMBL/GenBank/DDBJ whole genome shotgun (WGS) entry which is preliminary data.</text>
</comment>
<dbReference type="EMBL" id="JAGTJQ010000007">
    <property type="protein sequence ID" value="KAH7027269.1"/>
    <property type="molecule type" value="Genomic_DNA"/>
</dbReference>
<dbReference type="InterPro" id="IPR002156">
    <property type="entry name" value="RNaseH_domain"/>
</dbReference>
<dbReference type="InterPro" id="IPR036397">
    <property type="entry name" value="RNaseH_sf"/>
</dbReference>
<dbReference type="OrthoDB" id="245563at2759"/>
<proteinExistence type="predicted"/>
<dbReference type="RefSeq" id="XP_046010068.1">
    <property type="nucleotide sequence ID" value="XM_046158975.1"/>
</dbReference>
<evidence type="ECO:0000313" key="2">
    <source>
        <dbReference type="EMBL" id="KAH7027269.1"/>
    </source>
</evidence>
<name>A0A9P8Y2I2_9PEZI</name>